<dbReference type="AlphaFoldDB" id="A0A402CX20"/>
<feature type="region of interest" description="Disordered" evidence="1">
    <location>
        <begin position="876"/>
        <end position="896"/>
    </location>
</feature>
<reference evidence="3 4" key="1">
    <citation type="journal article" date="2019" name="Int. J. Syst. Evol. Microbiol.">
        <title>Capsulimonas corticalis gen. nov., sp. nov., an aerobic capsulated bacterium, of a novel bacterial order, Capsulimonadales ord. nov., of the class Armatimonadia of the phylum Armatimonadetes.</title>
        <authorList>
            <person name="Li J."/>
            <person name="Kudo C."/>
            <person name="Tonouchi A."/>
        </authorList>
    </citation>
    <scope>NUCLEOTIDE SEQUENCE [LARGE SCALE GENOMIC DNA]</scope>
    <source>
        <strain evidence="3 4">AX-7</strain>
    </source>
</reference>
<evidence type="ECO:0000313" key="3">
    <source>
        <dbReference type="EMBL" id="BDI32420.1"/>
    </source>
</evidence>
<evidence type="ECO:0000256" key="2">
    <source>
        <dbReference type="SAM" id="SignalP"/>
    </source>
</evidence>
<accession>A0A402CX20</accession>
<feature type="signal peptide" evidence="2">
    <location>
        <begin position="1"/>
        <end position="24"/>
    </location>
</feature>
<protein>
    <submittedName>
        <fullName evidence="3">Uncharacterized protein</fullName>
    </submittedName>
</protein>
<evidence type="ECO:0000313" key="4">
    <source>
        <dbReference type="Proteomes" id="UP000287394"/>
    </source>
</evidence>
<dbReference type="RefSeq" id="WP_119321900.1">
    <property type="nucleotide sequence ID" value="NZ_AP025739.1"/>
</dbReference>
<keyword evidence="2" id="KW-0732">Signal</keyword>
<gene>
    <name evidence="3" type="ORF">CCAX7_44710</name>
</gene>
<feature type="compositionally biased region" description="Low complexity" evidence="1">
    <location>
        <begin position="879"/>
        <end position="896"/>
    </location>
</feature>
<evidence type="ECO:0000256" key="1">
    <source>
        <dbReference type="SAM" id="MobiDB-lite"/>
    </source>
</evidence>
<dbReference type="Proteomes" id="UP000287394">
    <property type="component" value="Chromosome"/>
</dbReference>
<name>A0A402CX20_9BACT</name>
<feature type="region of interest" description="Disordered" evidence="1">
    <location>
        <begin position="485"/>
        <end position="506"/>
    </location>
</feature>
<organism evidence="3 4">
    <name type="scientific">Capsulimonas corticalis</name>
    <dbReference type="NCBI Taxonomy" id="2219043"/>
    <lineage>
        <taxon>Bacteria</taxon>
        <taxon>Bacillati</taxon>
        <taxon>Armatimonadota</taxon>
        <taxon>Armatimonadia</taxon>
        <taxon>Capsulimonadales</taxon>
        <taxon>Capsulimonadaceae</taxon>
        <taxon>Capsulimonas</taxon>
    </lineage>
</organism>
<sequence length="896" mass="97582">MRPLFPLTVFTIAALLGMSPAARCAPDATTHPPTLLTALSQAEADSHATLIVDGEKIEPPKGSPPADAHDTVGQVASAYGMADDLFDDVRAIGPAGIFRYNENPADPNPFEDMDPQTILPFLLGNITDDQWRLLTGAAGLGLTDLTTDAQRSLFMALFPKGKVRIAPGYDFSDSPPGMLDFTDRVPAAKLHLGLKSDLIAPVNGQQYGFGGDFAAAGAPPIYHFVQPSSDASSKETLYGIPVRERRTNTLKESDLDWSLGALKTQVLVDGVQTVGELVIRIGWATGLELYADRLLEKKSVALIGSRRTASAEGLLKALAYATAGTYRKVGAAYVLTDNRLGRVVLWRRWYEVETLVGRQRDEMKDALSKRDPETRFVDDLKVVTDDVGVPADQLHNLLHPKQGYPSEITVKYKELSPAQKRDVLRQRDLIAKYVKPTPPASPPVNQDDITVRVNPVVYLTAPGLDGSVPINAILFLNALFPASSTPASPDNAEPAPPAPARRAPESPRAPLAAVIAGIGRRAVLAQPRTPAEVDDLIASMHTIGLNELWLDVFSEGKSHLGASKNSKEPDILTEALRVGPKAGVRVVPALDLYLWGKDAPEAARDRNLHGDDSQEADARQMRIYNDRTEETDDGTRVAPPFPDRLFVQPSSPEVQSTVTALLAHLAAVKGVSDLVWRQTDTPGYRVSDTQNTPEIPDLGYTEDLRLGFLRSAHEDPLDIWPNAFVGIDRYLRKDDTMQVSEFQDTRWRTFRNRAKHDILALLLQSTRAAAGVKALTIFLQQDGYNGGGTGWYGSWDSPQSALPVYHSDAYLAVSPDYRRLGDRLAQAKAQSRIALYVIPPGRDDSAQFLADEITANVKGKPWDGFVLDARRDSIEQRDLASPPANPLAALADGMAK</sequence>
<proteinExistence type="predicted"/>
<feature type="chain" id="PRO_5043646836" evidence="2">
    <location>
        <begin position="25"/>
        <end position="896"/>
    </location>
</feature>
<dbReference type="KEGG" id="ccot:CCAX7_44710"/>
<dbReference type="EMBL" id="AP025739">
    <property type="protein sequence ID" value="BDI32420.1"/>
    <property type="molecule type" value="Genomic_DNA"/>
</dbReference>
<keyword evidence="4" id="KW-1185">Reference proteome</keyword>